<feature type="transmembrane region" description="Helical" evidence="1">
    <location>
        <begin position="64"/>
        <end position="89"/>
    </location>
</feature>
<proteinExistence type="predicted"/>
<protein>
    <submittedName>
        <fullName evidence="2">Uncharacterized protein</fullName>
    </submittedName>
</protein>
<comment type="caution">
    <text evidence="2">The sequence shown here is derived from an EMBL/GenBank/DDBJ whole genome shotgun (WGS) entry which is preliminary data.</text>
</comment>
<dbReference type="Gene3D" id="1.20.1070.10">
    <property type="entry name" value="Rhodopsin 7-helix transmembrane proteins"/>
    <property type="match status" value="1"/>
</dbReference>
<organism evidence="2 3">
    <name type="scientific">Hypsibius exemplaris</name>
    <name type="common">Freshwater tardigrade</name>
    <dbReference type="NCBI Taxonomy" id="2072580"/>
    <lineage>
        <taxon>Eukaryota</taxon>
        <taxon>Metazoa</taxon>
        <taxon>Ecdysozoa</taxon>
        <taxon>Tardigrada</taxon>
        <taxon>Eutardigrada</taxon>
        <taxon>Parachela</taxon>
        <taxon>Hypsibioidea</taxon>
        <taxon>Hypsibiidae</taxon>
        <taxon>Hypsibius</taxon>
    </lineage>
</organism>
<reference evidence="3" key="1">
    <citation type="submission" date="2017-01" db="EMBL/GenBank/DDBJ databases">
        <title>Comparative genomics of anhydrobiosis in the tardigrade Hypsibius dujardini.</title>
        <authorList>
            <person name="Yoshida Y."/>
            <person name="Koutsovoulos G."/>
            <person name="Laetsch D."/>
            <person name="Stevens L."/>
            <person name="Kumar S."/>
            <person name="Horikawa D."/>
            <person name="Ishino K."/>
            <person name="Komine S."/>
            <person name="Tomita M."/>
            <person name="Blaxter M."/>
            <person name="Arakawa K."/>
        </authorList>
    </citation>
    <scope>NUCLEOTIDE SEQUENCE [LARGE SCALE GENOMIC DNA]</scope>
    <source>
        <strain evidence="3">Z151</strain>
    </source>
</reference>
<feature type="transmembrane region" description="Helical" evidence="1">
    <location>
        <begin position="25"/>
        <end position="52"/>
    </location>
</feature>
<keyword evidence="1" id="KW-0812">Transmembrane</keyword>
<dbReference type="AlphaFoldDB" id="A0A1W0X691"/>
<evidence type="ECO:0000256" key="1">
    <source>
        <dbReference type="SAM" id="Phobius"/>
    </source>
</evidence>
<keyword evidence="3" id="KW-1185">Reference proteome</keyword>
<evidence type="ECO:0000313" key="2">
    <source>
        <dbReference type="EMBL" id="OQV23003.1"/>
    </source>
</evidence>
<keyword evidence="1" id="KW-1133">Transmembrane helix</keyword>
<name>A0A1W0X691_HYPEX</name>
<keyword evidence="1" id="KW-0472">Membrane</keyword>
<evidence type="ECO:0000313" key="3">
    <source>
        <dbReference type="Proteomes" id="UP000192578"/>
    </source>
</evidence>
<sequence>MIQLIFGWTPISPIPQITLKQEKQVLGWTVAVLLTNCCGALANILLMLTLILHKPLRQSSSSSLIIHTVCIDLYICALAVPVSAIPIYLGPRYE</sequence>
<accession>A0A1W0X691</accession>
<dbReference type="EMBL" id="MTYJ01000014">
    <property type="protein sequence ID" value="OQV23003.1"/>
    <property type="molecule type" value="Genomic_DNA"/>
</dbReference>
<gene>
    <name evidence="2" type="ORF">BV898_03053</name>
</gene>
<dbReference type="Proteomes" id="UP000192578">
    <property type="component" value="Unassembled WGS sequence"/>
</dbReference>
<dbReference type="SUPFAM" id="SSF81321">
    <property type="entry name" value="Family A G protein-coupled receptor-like"/>
    <property type="match status" value="1"/>
</dbReference>